<dbReference type="Proteomes" id="UP000887576">
    <property type="component" value="Unplaced"/>
</dbReference>
<evidence type="ECO:0000313" key="1">
    <source>
        <dbReference type="Proteomes" id="UP000887576"/>
    </source>
</evidence>
<proteinExistence type="predicted"/>
<accession>A0AC34PWW4</accession>
<dbReference type="WBParaSite" id="JU765_v2.g10762.t1">
    <property type="protein sequence ID" value="JU765_v2.g10762.t1"/>
    <property type="gene ID" value="JU765_v2.g10762"/>
</dbReference>
<evidence type="ECO:0000313" key="2">
    <source>
        <dbReference type="WBParaSite" id="JU765_v2.g10762.t1"/>
    </source>
</evidence>
<reference evidence="2" key="1">
    <citation type="submission" date="2022-11" db="UniProtKB">
        <authorList>
            <consortium name="WormBaseParasite"/>
        </authorList>
    </citation>
    <scope>IDENTIFICATION</scope>
</reference>
<protein>
    <submittedName>
        <fullName evidence="2">Uncharacterized protein</fullName>
    </submittedName>
</protein>
<name>A0AC34PWW4_9BILA</name>
<sequence length="145" mass="16732">MWKTDQNGQITDELLAIIDWQVLMEGSPMFDLARSLATCTPKEIRNEAEKFIVDYYLENLTKEMTNGFTVPYTKKQLQDCYNYGLIHQAFGFLVSGLFFVEGLENSDKDKNEKIDAIAQRCRGLIEDADVLLSGDFKYLYEKYGQ</sequence>
<organism evidence="1 2">
    <name type="scientific">Panagrolaimus sp. JU765</name>
    <dbReference type="NCBI Taxonomy" id="591449"/>
    <lineage>
        <taxon>Eukaryota</taxon>
        <taxon>Metazoa</taxon>
        <taxon>Ecdysozoa</taxon>
        <taxon>Nematoda</taxon>
        <taxon>Chromadorea</taxon>
        <taxon>Rhabditida</taxon>
        <taxon>Tylenchina</taxon>
        <taxon>Panagrolaimomorpha</taxon>
        <taxon>Panagrolaimoidea</taxon>
        <taxon>Panagrolaimidae</taxon>
        <taxon>Panagrolaimus</taxon>
    </lineage>
</organism>